<name>W2SCE3_CYPE1</name>
<feature type="compositionally biased region" description="Low complexity" evidence="1">
    <location>
        <begin position="167"/>
        <end position="202"/>
    </location>
</feature>
<dbReference type="AlphaFoldDB" id="W2SCE3"/>
<dbReference type="VEuPathDB" id="FungiDB:HMPREF1541_09431"/>
<dbReference type="GeneID" id="19976770"/>
<accession>W2SCE3</accession>
<dbReference type="InParanoid" id="W2SCE3"/>
<keyword evidence="3" id="KW-1185">Reference proteome</keyword>
<dbReference type="RefSeq" id="XP_008712327.1">
    <property type="nucleotide sequence ID" value="XM_008714105.1"/>
</dbReference>
<evidence type="ECO:0000313" key="2">
    <source>
        <dbReference type="EMBL" id="ETN45599.1"/>
    </source>
</evidence>
<dbReference type="OrthoDB" id="63533at2759"/>
<dbReference type="EMBL" id="KB822712">
    <property type="protein sequence ID" value="ETN45599.1"/>
    <property type="molecule type" value="Genomic_DNA"/>
</dbReference>
<organism evidence="2 3">
    <name type="scientific">Cyphellophora europaea (strain CBS 101466)</name>
    <name type="common">Phialophora europaea</name>
    <dbReference type="NCBI Taxonomy" id="1220924"/>
    <lineage>
        <taxon>Eukaryota</taxon>
        <taxon>Fungi</taxon>
        <taxon>Dikarya</taxon>
        <taxon>Ascomycota</taxon>
        <taxon>Pezizomycotina</taxon>
        <taxon>Eurotiomycetes</taxon>
        <taxon>Chaetothyriomycetidae</taxon>
        <taxon>Chaetothyriales</taxon>
        <taxon>Cyphellophoraceae</taxon>
        <taxon>Cyphellophora</taxon>
    </lineage>
</organism>
<dbReference type="Proteomes" id="UP000030752">
    <property type="component" value="Unassembled WGS sequence"/>
</dbReference>
<gene>
    <name evidence="2" type="ORF">HMPREF1541_09431</name>
</gene>
<feature type="compositionally biased region" description="Low complexity" evidence="1">
    <location>
        <begin position="215"/>
        <end position="237"/>
    </location>
</feature>
<feature type="compositionally biased region" description="Polar residues" evidence="1">
    <location>
        <begin position="258"/>
        <end position="267"/>
    </location>
</feature>
<proteinExistence type="predicted"/>
<evidence type="ECO:0000313" key="3">
    <source>
        <dbReference type="Proteomes" id="UP000030752"/>
    </source>
</evidence>
<dbReference type="eggNOG" id="ENOG502TK4F">
    <property type="taxonomic scope" value="Eukaryota"/>
</dbReference>
<feature type="region of interest" description="Disordered" evidence="1">
    <location>
        <begin position="163"/>
        <end position="267"/>
    </location>
</feature>
<sequence>MASVVLSTGSPTAPTSASFANLTTTMTVNLAPFPAPSDAIPINDTLAAYRRHYQPIFNIDYPGQDALPWIWAPNFDECLHRCDMFNAKHLGNGTVLCKAALFAPSRINGLNDCYLKLSLNNPQRANLTLIGGVKLACNETSISVALPTVSFNSTYTSSMTPIKSFQTNSINPKPTSSSSKSDTGRPSITFSSSTIEETPSSSDTHTRETGLTSITLDSSAKSAATTSSLDTSPTTSPHAIEASHLTPPLDSEPAVLTVPTTVHTHKI</sequence>
<protein>
    <submittedName>
        <fullName evidence="2">Uncharacterized protein</fullName>
    </submittedName>
</protein>
<dbReference type="HOGENOM" id="CLU_1042137_0_0_1"/>
<reference evidence="2 3" key="1">
    <citation type="submission" date="2013-03" db="EMBL/GenBank/DDBJ databases">
        <title>The Genome Sequence of Phialophora europaea CBS 101466.</title>
        <authorList>
            <consortium name="The Broad Institute Genomics Platform"/>
            <person name="Cuomo C."/>
            <person name="de Hoog S."/>
            <person name="Gorbushina A."/>
            <person name="Walker B."/>
            <person name="Young S.K."/>
            <person name="Zeng Q."/>
            <person name="Gargeya S."/>
            <person name="Fitzgerald M."/>
            <person name="Haas B."/>
            <person name="Abouelleil A."/>
            <person name="Allen A.W."/>
            <person name="Alvarado L."/>
            <person name="Arachchi H.M."/>
            <person name="Berlin A.M."/>
            <person name="Chapman S.B."/>
            <person name="Gainer-Dewar J."/>
            <person name="Goldberg J."/>
            <person name="Griggs A."/>
            <person name="Gujja S."/>
            <person name="Hansen M."/>
            <person name="Howarth C."/>
            <person name="Imamovic A."/>
            <person name="Ireland A."/>
            <person name="Larimer J."/>
            <person name="McCowan C."/>
            <person name="Murphy C."/>
            <person name="Pearson M."/>
            <person name="Poon T.W."/>
            <person name="Priest M."/>
            <person name="Roberts A."/>
            <person name="Saif S."/>
            <person name="Shea T."/>
            <person name="Sisk P."/>
            <person name="Sykes S."/>
            <person name="Wortman J."/>
            <person name="Nusbaum C."/>
            <person name="Birren B."/>
        </authorList>
    </citation>
    <scope>NUCLEOTIDE SEQUENCE [LARGE SCALE GENOMIC DNA]</scope>
    <source>
        <strain evidence="2 3">CBS 101466</strain>
    </source>
</reference>
<evidence type="ECO:0000256" key="1">
    <source>
        <dbReference type="SAM" id="MobiDB-lite"/>
    </source>
</evidence>